<dbReference type="AlphaFoldDB" id="A0A6M5UF20"/>
<gene>
    <name evidence="6" type="primary">glgX</name>
    <name evidence="6" type="ORF">FIC82_008425</name>
</gene>
<dbReference type="GO" id="GO:0005980">
    <property type="term" value="P:glycogen catabolic process"/>
    <property type="evidence" value="ECO:0007669"/>
    <property type="project" value="InterPro"/>
</dbReference>
<organism evidence="6 7">
    <name type="scientific">Cellulosimicrobium protaetiae</name>
    <dbReference type="NCBI Taxonomy" id="2587808"/>
    <lineage>
        <taxon>Bacteria</taxon>
        <taxon>Bacillati</taxon>
        <taxon>Actinomycetota</taxon>
        <taxon>Actinomycetes</taxon>
        <taxon>Micrococcales</taxon>
        <taxon>Promicromonosporaceae</taxon>
        <taxon>Cellulosimicrobium</taxon>
    </lineage>
</organism>
<dbReference type="InterPro" id="IPR013780">
    <property type="entry name" value="Glyco_hydro_b"/>
</dbReference>
<evidence type="ECO:0000259" key="5">
    <source>
        <dbReference type="SMART" id="SM00642"/>
    </source>
</evidence>
<keyword evidence="2" id="KW-0378">Hydrolase</keyword>
<reference evidence="7" key="1">
    <citation type="journal article" date="2022" name="Int. J. Syst. Evol. Microbiol.">
        <title>Cellulosimicrobium protaetiae sp. nov., isolated from the gut of the larva of Protaetia brevitarsis seulensis.</title>
        <authorList>
            <person name="Le Han H."/>
            <person name="Nguyen T.T.H."/>
            <person name="Li Z."/>
            <person name="Shin N.R."/>
            <person name="Kim S.G."/>
        </authorList>
    </citation>
    <scope>NUCLEOTIDE SEQUENCE [LARGE SCALE GENOMIC DNA]</scope>
    <source>
        <strain evidence="7">BI34</strain>
    </source>
</reference>
<dbReference type="InterPro" id="IPR006047">
    <property type="entry name" value="GH13_cat_dom"/>
</dbReference>
<evidence type="ECO:0000256" key="3">
    <source>
        <dbReference type="ARBA" id="ARBA00023295"/>
    </source>
</evidence>
<feature type="region of interest" description="Disordered" evidence="4">
    <location>
        <begin position="42"/>
        <end position="66"/>
    </location>
</feature>
<dbReference type="GO" id="GO:0004135">
    <property type="term" value="F:amylo-alpha-1,6-glucosidase activity"/>
    <property type="evidence" value="ECO:0007669"/>
    <property type="project" value="InterPro"/>
</dbReference>
<dbReference type="NCBIfam" id="TIGR02100">
    <property type="entry name" value="glgX_debranch"/>
    <property type="match status" value="1"/>
</dbReference>
<dbReference type="OrthoDB" id="3236218at2"/>
<dbReference type="SUPFAM" id="SSF51011">
    <property type="entry name" value="Glycosyl hydrolase domain"/>
    <property type="match status" value="1"/>
</dbReference>
<feature type="region of interest" description="Disordered" evidence="4">
    <location>
        <begin position="700"/>
        <end position="725"/>
    </location>
</feature>
<evidence type="ECO:0000313" key="6">
    <source>
        <dbReference type="EMBL" id="QJW36222.1"/>
    </source>
</evidence>
<keyword evidence="7" id="KW-1185">Reference proteome</keyword>
<dbReference type="SUPFAM" id="SSF81296">
    <property type="entry name" value="E set domains"/>
    <property type="match status" value="1"/>
</dbReference>
<dbReference type="PANTHER" id="PTHR43002">
    <property type="entry name" value="GLYCOGEN DEBRANCHING ENZYME"/>
    <property type="match status" value="1"/>
</dbReference>
<proteinExistence type="inferred from homology"/>
<dbReference type="Gene3D" id="2.60.40.10">
    <property type="entry name" value="Immunoglobulins"/>
    <property type="match status" value="1"/>
</dbReference>
<evidence type="ECO:0000256" key="1">
    <source>
        <dbReference type="ARBA" id="ARBA00008061"/>
    </source>
</evidence>
<evidence type="ECO:0000313" key="7">
    <source>
        <dbReference type="Proteomes" id="UP000451354"/>
    </source>
</evidence>
<evidence type="ECO:0000256" key="2">
    <source>
        <dbReference type="ARBA" id="ARBA00022801"/>
    </source>
</evidence>
<dbReference type="Pfam" id="PF02922">
    <property type="entry name" value="CBM_48"/>
    <property type="match status" value="1"/>
</dbReference>
<protein>
    <submittedName>
        <fullName evidence="6">Glycogen debranching protein GlgX</fullName>
    </submittedName>
</protein>
<dbReference type="InterPro" id="IPR013783">
    <property type="entry name" value="Ig-like_fold"/>
</dbReference>
<dbReference type="EMBL" id="CP052757">
    <property type="protein sequence ID" value="QJW36222.1"/>
    <property type="molecule type" value="Genomic_DNA"/>
</dbReference>
<dbReference type="InterPro" id="IPR017853">
    <property type="entry name" value="GH"/>
</dbReference>
<dbReference type="InterPro" id="IPR011837">
    <property type="entry name" value="Glycogen_debranch_GlgX"/>
</dbReference>
<dbReference type="CDD" id="cd02856">
    <property type="entry name" value="E_set_GDE_Isoamylase_N"/>
    <property type="match status" value="1"/>
</dbReference>
<dbReference type="InterPro" id="IPR014756">
    <property type="entry name" value="Ig_E-set"/>
</dbReference>
<dbReference type="Proteomes" id="UP000451354">
    <property type="component" value="Chromosome"/>
</dbReference>
<feature type="region of interest" description="Disordered" evidence="4">
    <location>
        <begin position="572"/>
        <end position="599"/>
    </location>
</feature>
<sequence>MDVRDVLHGDDDPHRLLSLCAGRSAGEVPGPLREAYRRAAGGVGDTRHNGRVHVPRPSAVPEPTPGTVPAALPLPTGPVDRHALVPPLGVRVAGDGVDVAVLASHATAVELCLVDVVDASLPAHDPARYRERRVPLAGPAYGVWHAHVPGVRPGQRYGFRAHGPWEPAAGLRHNPAKLLVDPYARGLVGELVDDPAVHGQVGSDPYGPADATDSLPFVPHAVVVAEPTGTLAPRPRVPWRDTVIYEAHVRGLTQRLEALPEHLRGTYAGVAHPVTIEHLRSLGVTTVELLPVHANVPEPHLLASGRTNYWGYSTLGFFAPHAAYATRAAREAGPGAVLDEVRGMVHLLHEAGIEVLLDVVHNHTCEGGADGYHLSWRGLDNAGYYLHDGGSPARLADVTGTGNSLDFRRPAVVRAALDSLRYWAEVVGVDGFRFDLAVTLGRGAAGFDPDHPFLVALQTDPVLCGLKLVAEPWDVGPGGWRTGQFPPPLAEWNDRFRDAARQFWLADAREASHGRPGHGVRDLATRLAGSADLFGHSDPPLLRGPVASVSYVTAHDGFTLADLVAYDHKHNFANGEDNRDGTDDNRSWNHGLEGPVAAPDARAGGGPGAGIDALGIGVEIAPLRRRSIRNLLATLVLAAGTPMLTAGDEMGRTQRGNNNAYVQDDETSWVSWDLSPWRKDLLATARYLLALRREHPALRPDTFYTGRPRPSDSSGGGAGARGPGSDVGVPDLVWFDADGELLDHSAWHDPAVRTLQMLRTAPEPGDADVLMVLAGGLDPVDVTLPGVRAASDADAERWDLAWDSDWEHPEDRDRANGDGTARAGDVVALEALSLRVYVSTPPR</sequence>
<evidence type="ECO:0000256" key="4">
    <source>
        <dbReference type="SAM" id="MobiDB-lite"/>
    </source>
</evidence>
<dbReference type="CDD" id="cd11326">
    <property type="entry name" value="AmyAc_Glg_debranch"/>
    <property type="match status" value="1"/>
</dbReference>
<dbReference type="KEGG" id="cprt:FIC82_008425"/>
<accession>A0A6M5UF20</accession>
<keyword evidence="3" id="KW-0326">Glycosidase</keyword>
<dbReference type="Gene3D" id="3.20.20.80">
    <property type="entry name" value="Glycosidases"/>
    <property type="match status" value="1"/>
</dbReference>
<dbReference type="Gene3D" id="2.60.40.1180">
    <property type="entry name" value="Golgi alpha-mannosidase II"/>
    <property type="match status" value="1"/>
</dbReference>
<comment type="similarity">
    <text evidence="1">Belongs to the glycosyl hydrolase 13 family.</text>
</comment>
<feature type="domain" description="Glycosyl hydrolase family 13 catalytic" evidence="5">
    <location>
        <begin position="242"/>
        <end position="692"/>
    </location>
</feature>
<dbReference type="InterPro" id="IPR044505">
    <property type="entry name" value="GlgX_Isoamylase_N_E_set"/>
</dbReference>
<dbReference type="SMART" id="SM00642">
    <property type="entry name" value="Aamy"/>
    <property type="match status" value="1"/>
</dbReference>
<dbReference type="SUPFAM" id="SSF51445">
    <property type="entry name" value="(Trans)glycosidases"/>
    <property type="match status" value="1"/>
</dbReference>
<dbReference type="InterPro" id="IPR004193">
    <property type="entry name" value="Glyco_hydro_13_N"/>
</dbReference>
<feature type="compositionally biased region" description="Basic and acidic residues" evidence="4">
    <location>
        <begin position="572"/>
        <end position="587"/>
    </location>
</feature>
<name>A0A6M5UF20_9MICO</name>